<accession>I4D867</accession>
<keyword evidence="1" id="KW-0472">Membrane</keyword>
<gene>
    <name evidence="2" type="ordered locus">Desaci_3084</name>
</gene>
<evidence type="ECO:0000256" key="1">
    <source>
        <dbReference type="SAM" id="Phobius"/>
    </source>
</evidence>
<dbReference type="STRING" id="646529.Desaci_3084"/>
<name>I4D867_DESAJ</name>
<protein>
    <submittedName>
        <fullName evidence="2">Uncharacterized protein</fullName>
    </submittedName>
</protein>
<reference evidence="2 3" key="1">
    <citation type="journal article" date="2012" name="J. Bacteriol.">
        <title>Complete genome sequences of Desulfosporosinus orientis DSM765T, Desulfosporosinus youngiae DSM17734T, Desulfosporosinus meridiei DSM13257T, and Desulfosporosinus acidiphilus DSM22704T.</title>
        <authorList>
            <person name="Pester M."/>
            <person name="Brambilla E."/>
            <person name="Alazard D."/>
            <person name="Rattei T."/>
            <person name="Weinmaier T."/>
            <person name="Han J."/>
            <person name="Lucas S."/>
            <person name="Lapidus A."/>
            <person name="Cheng J.F."/>
            <person name="Goodwin L."/>
            <person name="Pitluck S."/>
            <person name="Peters L."/>
            <person name="Ovchinnikova G."/>
            <person name="Teshima H."/>
            <person name="Detter J.C."/>
            <person name="Han C.S."/>
            <person name="Tapia R."/>
            <person name="Land M.L."/>
            <person name="Hauser L."/>
            <person name="Kyrpides N.C."/>
            <person name="Ivanova N.N."/>
            <person name="Pagani I."/>
            <person name="Huntmann M."/>
            <person name="Wei C.L."/>
            <person name="Davenport K.W."/>
            <person name="Daligault H."/>
            <person name="Chain P.S."/>
            <person name="Chen A."/>
            <person name="Mavromatis K."/>
            <person name="Markowitz V."/>
            <person name="Szeto E."/>
            <person name="Mikhailova N."/>
            <person name="Pati A."/>
            <person name="Wagner M."/>
            <person name="Woyke T."/>
            <person name="Ollivier B."/>
            <person name="Klenk H.P."/>
            <person name="Spring S."/>
            <person name="Loy A."/>
        </authorList>
    </citation>
    <scope>NUCLEOTIDE SEQUENCE [LARGE SCALE GENOMIC DNA]</scope>
    <source>
        <strain evidence="3">DSM 22704 / JCM 16185 / SJ4</strain>
    </source>
</reference>
<feature type="transmembrane region" description="Helical" evidence="1">
    <location>
        <begin position="6"/>
        <end position="28"/>
    </location>
</feature>
<dbReference type="KEGG" id="dai:Desaci_3084"/>
<evidence type="ECO:0000313" key="3">
    <source>
        <dbReference type="Proteomes" id="UP000002892"/>
    </source>
</evidence>
<proteinExistence type="predicted"/>
<keyword evidence="1" id="KW-0812">Transmembrane</keyword>
<sequence length="74" mass="8458">MVMEVLMIMLFQWLVVLIAVAILVVTVYSDALTGKKKHSSYYQTVQKPMGKKEREASIPDSNGYNRFFSKLNSL</sequence>
<evidence type="ECO:0000313" key="2">
    <source>
        <dbReference type="EMBL" id="AFM41991.1"/>
    </source>
</evidence>
<dbReference type="EMBL" id="CP003639">
    <property type="protein sequence ID" value="AFM41991.1"/>
    <property type="molecule type" value="Genomic_DNA"/>
</dbReference>
<dbReference type="AlphaFoldDB" id="I4D867"/>
<dbReference type="eggNOG" id="ENOG502ZKY6">
    <property type="taxonomic scope" value="Bacteria"/>
</dbReference>
<organism evidence="2 3">
    <name type="scientific">Desulfosporosinus acidiphilus (strain DSM 22704 / JCM 16185 / SJ4)</name>
    <dbReference type="NCBI Taxonomy" id="646529"/>
    <lineage>
        <taxon>Bacteria</taxon>
        <taxon>Bacillati</taxon>
        <taxon>Bacillota</taxon>
        <taxon>Clostridia</taxon>
        <taxon>Eubacteriales</taxon>
        <taxon>Desulfitobacteriaceae</taxon>
        <taxon>Desulfosporosinus</taxon>
    </lineage>
</organism>
<dbReference type="HOGENOM" id="CLU_2824082_0_0_9"/>
<keyword evidence="3" id="KW-1185">Reference proteome</keyword>
<dbReference type="Proteomes" id="UP000002892">
    <property type="component" value="Chromosome"/>
</dbReference>
<keyword evidence="1" id="KW-1133">Transmembrane helix</keyword>